<dbReference type="PANTHER" id="PTHR23382">
    <property type="entry name" value="MALATE DEHYDROGENASE"/>
    <property type="match status" value="1"/>
</dbReference>
<proteinExistence type="inferred from homology"/>
<dbReference type="InterPro" id="IPR015955">
    <property type="entry name" value="Lactate_DH/Glyco_Ohase_4_C"/>
</dbReference>
<dbReference type="InterPro" id="IPR022383">
    <property type="entry name" value="Lactate/malate_DH_C"/>
</dbReference>
<gene>
    <name evidence="4" type="primary">mdh1b</name>
    <name evidence="4" type="ORF">DAT39_017077</name>
</gene>
<evidence type="ECO:0000256" key="1">
    <source>
        <dbReference type="ARBA" id="ARBA00009613"/>
    </source>
</evidence>
<dbReference type="InterPro" id="IPR036291">
    <property type="entry name" value="NAD(P)-bd_dom_sf"/>
</dbReference>
<dbReference type="FunFam" id="3.40.50.720:FF:000144">
    <property type="entry name" value="Malate dehydrogenase [NADP]"/>
    <property type="match status" value="1"/>
</dbReference>
<keyword evidence="5" id="KW-1185">Reference proteome</keyword>
<evidence type="ECO:0000313" key="5">
    <source>
        <dbReference type="Proteomes" id="UP000727407"/>
    </source>
</evidence>
<sequence length="469" mass="52451">MAKFVLAGKADCPYYAKAEILADLLQRTLPDFRIHKICVLPEAWESWLQDICSSNGWKHQSSPLVWRELTERGGKGTLLGGFSDFLEYVQGYYGITSDMGSELMLNIAAENLQTMELQLQDEERRRKLHRSYHIWISSALHPICYHLIPLLFTSSVFAAVPPISLHFLDIDAMEDSLLALKMEVEDMALPRLDKITVHNGCQSQVFQPADLIVLLDDWGQSEGTEQRLSTVVERFSQYGSLIEDTARKDLRVLVAGEVYVNLKCGLLIENAPSVDPRRFVAIATQLEGEARTQLATQLSVKSHDIADVIIWGNISGRFHIDLQRAKVYRYKGAIWGPEGFSQSVLETVYDRKWLRNNFPSLVGSRRCEISLKTKRPAAISASRAIITALNAWINESSSQEIFSLGVISTGHFGIPDGLVFCVPVTFQNGEWSVCSDVIITEELGRKLEAAVSEITEEKTAAAGIRMGSQ</sequence>
<dbReference type="Gene3D" id="3.40.50.720">
    <property type="entry name" value="NAD(P)-binding Rossmann-like Domain"/>
    <property type="match status" value="1"/>
</dbReference>
<dbReference type="OrthoDB" id="1510206at2759"/>
<dbReference type="GO" id="GO:0006108">
    <property type="term" value="P:malate metabolic process"/>
    <property type="evidence" value="ECO:0007669"/>
    <property type="project" value="InterPro"/>
</dbReference>
<evidence type="ECO:0000313" key="4">
    <source>
        <dbReference type="EMBL" id="KAF5893227.1"/>
    </source>
</evidence>
<protein>
    <submittedName>
        <fullName evidence="4">Putative malate dehydrogenase 1B</fullName>
    </submittedName>
</protein>
<dbReference type="GO" id="GO:0016616">
    <property type="term" value="F:oxidoreductase activity, acting on the CH-OH group of donors, NAD or NADP as acceptor"/>
    <property type="evidence" value="ECO:0007669"/>
    <property type="project" value="InterPro"/>
</dbReference>
<dbReference type="EMBL" id="QNUK01000445">
    <property type="protein sequence ID" value="KAF5893227.1"/>
    <property type="molecule type" value="Genomic_DNA"/>
</dbReference>
<keyword evidence="2" id="KW-0560">Oxidoreductase</keyword>
<comment type="similarity">
    <text evidence="1">Belongs to the LDH/MDH superfamily. MDH type 2 family.</text>
</comment>
<feature type="domain" description="Lactate/malate dehydrogenase C-terminal" evidence="3">
    <location>
        <begin position="290"/>
        <end position="460"/>
    </location>
</feature>
<dbReference type="SUPFAM" id="SSF51735">
    <property type="entry name" value="NAD(P)-binding Rossmann-fold domains"/>
    <property type="match status" value="1"/>
</dbReference>
<reference evidence="4" key="1">
    <citation type="submission" date="2020-07" db="EMBL/GenBank/DDBJ databases">
        <title>Clarias magur genome sequencing, assembly and annotation.</title>
        <authorList>
            <person name="Kushwaha B."/>
            <person name="Kumar R."/>
            <person name="Das P."/>
            <person name="Joshi C.G."/>
            <person name="Kumar D."/>
            <person name="Nagpure N.S."/>
            <person name="Pandey M."/>
            <person name="Agarwal S."/>
            <person name="Srivastava S."/>
            <person name="Singh M."/>
            <person name="Sahoo L."/>
            <person name="Jayasankar P."/>
            <person name="Meher P.K."/>
            <person name="Koringa P.G."/>
            <person name="Iquebal M.A."/>
            <person name="Das S.P."/>
            <person name="Bit A."/>
            <person name="Patnaik S."/>
            <person name="Patel N."/>
            <person name="Shah T.M."/>
            <person name="Hinsu A."/>
            <person name="Jena J.K."/>
        </authorList>
    </citation>
    <scope>NUCLEOTIDE SEQUENCE</scope>
    <source>
        <strain evidence="4">CIFAMagur01</strain>
        <tissue evidence="4">Testis</tissue>
    </source>
</reference>
<name>A0A8J4UEG1_CLAMG</name>
<comment type="caution">
    <text evidence="4">The sequence shown here is derived from an EMBL/GenBank/DDBJ whole genome shotgun (WGS) entry which is preliminary data.</text>
</comment>
<dbReference type="Gene3D" id="3.90.110.10">
    <property type="entry name" value="Lactate dehydrogenase/glycoside hydrolase, family 4, C-terminal"/>
    <property type="match status" value="1"/>
</dbReference>
<dbReference type="SUPFAM" id="SSF56327">
    <property type="entry name" value="LDH C-terminal domain-like"/>
    <property type="match status" value="1"/>
</dbReference>
<organism evidence="4 5">
    <name type="scientific">Clarias magur</name>
    <name type="common">Asian catfish</name>
    <name type="synonym">Macropteronotus magur</name>
    <dbReference type="NCBI Taxonomy" id="1594786"/>
    <lineage>
        <taxon>Eukaryota</taxon>
        <taxon>Metazoa</taxon>
        <taxon>Chordata</taxon>
        <taxon>Craniata</taxon>
        <taxon>Vertebrata</taxon>
        <taxon>Euteleostomi</taxon>
        <taxon>Actinopterygii</taxon>
        <taxon>Neopterygii</taxon>
        <taxon>Teleostei</taxon>
        <taxon>Ostariophysi</taxon>
        <taxon>Siluriformes</taxon>
        <taxon>Clariidae</taxon>
        <taxon>Clarias</taxon>
    </lineage>
</organism>
<dbReference type="Pfam" id="PF02866">
    <property type="entry name" value="Ldh_1_C"/>
    <property type="match status" value="1"/>
</dbReference>
<accession>A0A8J4UEG1</accession>
<dbReference type="InterPro" id="IPR010945">
    <property type="entry name" value="Malate_DH_type2"/>
</dbReference>
<dbReference type="GO" id="GO:0016615">
    <property type="term" value="F:malate dehydrogenase activity"/>
    <property type="evidence" value="ECO:0007669"/>
    <property type="project" value="InterPro"/>
</dbReference>
<evidence type="ECO:0000259" key="3">
    <source>
        <dbReference type="Pfam" id="PF02866"/>
    </source>
</evidence>
<dbReference type="AlphaFoldDB" id="A0A8J4UEG1"/>
<dbReference type="Proteomes" id="UP000727407">
    <property type="component" value="Unassembled WGS sequence"/>
</dbReference>
<evidence type="ECO:0000256" key="2">
    <source>
        <dbReference type="ARBA" id="ARBA00023002"/>
    </source>
</evidence>